<comment type="subcellular location">
    <subcellularLocation>
        <location evidence="1">Membrane</location>
        <topology evidence="1">Multi-pass membrane protein</topology>
    </subcellularLocation>
</comment>
<comment type="caution">
    <text evidence="6">The sequence shown here is derived from an EMBL/GenBank/DDBJ whole genome shotgun (WGS) entry which is preliminary data.</text>
</comment>
<evidence type="ECO:0000256" key="5">
    <source>
        <dbReference type="SAM" id="Phobius"/>
    </source>
</evidence>
<dbReference type="InterPro" id="IPR023271">
    <property type="entry name" value="Aquaporin-like"/>
</dbReference>
<dbReference type="Pfam" id="PF01226">
    <property type="entry name" value="Form_Nir_trans"/>
    <property type="match status" value="1"/>
</dbReference>
<evidence type="ECO:0000256" key="2">
    <source>
        <dbReference type="ARBA" id="ARBA00022692"/>
    </source>
</evidence>
<feature type="transmembrane region" description="Helical" evidence="5">
    <location>
        <begin position="155"/>
        <end position="174"/>
    </location>
</feature>
<feature type="transmembrane region" description="Helical" evidence="5">
    <location>
        <begin position="25"/>
        <end position="51"/>
    </location>
</feature>
<keyword evidence="7" id="KW-1185">Reference proteome</keyword>
<evidence type="ECO:0000313" key="7">
    <source>
        <dbReference type="Proteomes" id="UP001595916"/>
    </source>
</evidence>
<dbReference type="InterPro" id="IPR000292">
    <property type="entry name" value="For/NO2_transpt"/>
</dbReference>
<feature type="transmembrane region" description="Helical" evidence="5">
    <location>
        <begin position="186"/>
        <end position="209"/>
    </location>
</feature>
<proteinExistence type="predicted"/>
<accession>A0ABV9QNC7</accession>
<keyword evidence="3 5" id="KW-1133">Transmembrane helix</keyword>
<evidence type="ECO:0000256" key="4">
    <source>
        <dbReference type="ARBA" id="ARBA00023136"/>
    </source>
</evidence>
<evidence type="ECO:0000256" key="1">
    <source>
        <dbReference type="ARBA" id="ARBA00004141"/>
    </source>
</evidence>
<name>A0ABV9QNC7_9FIRM</name>
<dbReference type="PANTHER" id="PTHR30520">
    <property type="entry name" value="FORMATE TRANSPORTER-RELATED"/>
    <property type="match status" value="1"/>
</dbReference>
<evidence type="ECO:0000313" key="6">
    <source>
        <dbReference type="EMBL" id="MFC4805201.1"/>
    </source>
</evidence>
<evidence type="ECO:0000256" key="3">
    <source>
        <dbReference type="ARBA" id="ARBA00022989"/>
    </source>
</evidence>
<sequence>MFAELLEEVTAVAEKKYAFFERHRGGYLVSSMWAGAAIGLGMILISVVGAYGEKYEYAMTKVMMGISFSMALSIVLMMGVDLFTGNNLLMTVAGLQGRLGWGHVGTLWIFNYTGNFLGAAVLALLYANTGVGGGLVGEYIVKLAELKTSPSFVELFMKGILCNVLVCMAVLIAIKLKSESGKLIMIFWCIYAFIICGFEHSVANMTLFSLTRLLDHGQTVSMAMMVHNLIPVTIGNIMGGGFLLGGSLYYMGKK</sequence>
<keyword evidence="2 5" id="KW-0812">Transmembrane</keyword>
<dbReference type="EMBL" id="JBHSHL010000038">
    <property type="protein sequence ID" value="MFC4805201.1"/>
    <property type="molecule type" value="Genomic_DNA"/>
</dbReference>
<dbReference type="RefSeq" id="WP_379788744.1">
    <property type="nucleotide sequence ID" value="NZ_JBHSHL010000038.1"/>
</dbReference>
<feature type="transmembrane region" description="Helical" evidence="5">
    <location>
        <begin position="104"/>
        <end position="127"/>
    </location>
</feature>
<reference evidence="7" key="1">
    <citation type="journal article" date="2019" name="Int. J. Syst. Evol. Microbiol.">
        <title>The Global Catalogue of Microorganisms (GCM) 10K type strain sequencing project: providing services to taxonomists for standard genome sequencing and annotation.</title>
        <authorList>
            <consortium name="The Broad Institute Genomics Platform"/>
            <consortium name="The Broad Institute Genome Sequencing Center for Infectious Disease"/>
            <person name="Wu L."/>
            <person name="Ma J."/>
        </authorList>
    </citation>
    <scope>NUCLEOTIDE SEQUENCE [LARGE SCALE GENOMIC DNA]</scope>
    <source>
        <strain evidence="7">CCUG 46385</strain>
    </source>
</reference>
<feature type="transmembrane region" description="Helical" evidence="5">
    <location>
        <begin position="229"/>
        <end position="251"/>
    </location>
</feature>
<dbReference type="PANTHER" id="PTHR30520:SF8">
    <property type="entry name" value="NITRITE TRANSPORTER NIRC"/>
    <property type="match status" value="1"/>
</dbReference>
<dbReference type="Proteomes" id="UP001595916">
    <property type="component" value="Unassembled WGS sequence"/>
</dbReference>
<organism evidence="6 7">
    <name type="scientific">Filifactor villosus</name>
    <dbReference type="NCBI Taxonomy" id="29374"/>
    <lineage>
        <taxon>Bacteria</taxon>
        <taxon>Bacillati</taxon>
        <taxon>Bacillota</taxon>
        <taxon>Clostridia</taxon>
        <taxon>Peptostreptococcales</taxon>
        <taxon>Filifactoraceae</taxon>
        <taxon>Filifactor</taxon>
    </lineage>
</organism>
<gene>
    <name evidence="6" type="ORF">ACFO4R_08910</name>
</gene>
<dbReference type="Gene3D" id="1.20.1080.10">
    <property type="entry name" value="Glycerol uptake facilitator protein"/>
    <property type="match status" value="1"/>
</dbReference>
<feature type="transmembrane region" description="Helical" evidence="5">
    <location>
        <begin position="63"/>
        <end position="83"/>
    </location>
</feature>
<protein>
    <submittedName>
        <fullName evidence="6">Formate/nitrite transporter family protein</fullName>
    </submittedName>
</protein>
<keyword evidence="4 5" id="KW-0472">Membrane</keyword>